<accession>A0AAD7XJB7</accession>
<feature type="domain" description="Helicase ATP-binding" evidence="8">
    <location>
        <begin position="64"/>
        <end position="271"/>
    </location>
</feature>
<dbReference type="GO" id="GO:0003724">
    <property type="term" value="F:RNA helicase activity"/>
    <property type="evidence" value="ECO:0007669"/>
    <property type="project" value="UniProtKB-EC"/>
</dbReference>
<dbReference type="PANTHER" id="PTHR24031">
    <property type="entry name" value="RNA HELICASE"/>
    <property type="match status" value="1"/>
</dbReference>
<keyword evidence="3 5" id="KW-0067">ATP-binding</keyword>
<evidence type="ECO:0000256" key="3">
    <source>
        <dbReference type="ARBA" id="ARBA00022840"/>
    </source>
</evidence>
<evidence type="ECO:0000256" key="6">
    <source>
        <dbReference type="SAM" id="MobiDB-lite"/>
    </source>
</evidence>
<dbReference type="GO" id="GO:0005524">
    <property type="term" value="F:ATP binding"/>
    <property type="evidence" value="ECO:0007669"/>
    <property type="project" value="UniProtKB-UniRule"/>
</dbReference>
<dbReference type="GO" id="GO:0016787">
    <property type="term" value="F:hydrolase activity"/>
    <property type="evidence" value="ECO:0007669"/>
    <property type="project" value="UniProtKB-KW"/>
</dbReference>
<dbReference type="SUPFAM" id="SSF52540">
    <property type="entry name" value="P-loop containing nucleoside triphosphate hydrolases"/>
    <property type="match status" value="1"/>
</dbReference>
<dbReference type="Proteomes" id="UP001230188">
    <property type="component" value="Unassembled WGS sequence"/>
</dbReference>
<dbReference type="EC" id="3.6.4.13" evidence="5"/>
<feature type="compositionally biased region" description="Basic and acidic residues" evidence="6">
    <location>
        <begin position="198"/>
        <end position="212"/>
    </location>
</feature>
<dbReference type="Pfam" id="PF00270">
    <property type="entry name" value="DEAD"/>
    <property type="match status" value="1"/>
</dbReference>
<keyword evidence="5" id="KW-0347">Helicase</keyword>
<feature type="signal peptide" evidence="7">
    <location>
        <begin position="1"/>
        <end position="17"/>
    </location>
</feature>
<evidence type="ECO:0000313" key="10">
    <source>
        <dbReference type="EMBL" id="KAJ8604297.1"/>
    </source>
</evidence>
<comment type="similarity">
    <text evidence="5">Belongs to the DEAD box helicase family.</text>
</comment>
<evidence type="ECO:0000256" key="1">
    <source>
        <dbReference type="ARBA" id="ARBA00022741"/>
    </source>
</evidence>
<sequence>MRYYLVAVAKALSVAQALSVAPPPISQGLSRAFREVMGTLPAAVEENLASRGVREPTAIQKCAGGLLRAGRSALLSAETGSGKSLAFLLPTLARLEEPDECVVILAPTRELALQLATEATPLLRGFFAGSREDGGTSGVELLVVGSATTSGALKRARCIVATPKEALETFSGRPGLLEKLSKATALVLDEVDALLPPKKKDYRSAGSKERAKQSGKKKMKKPSPPSPAARFVALMLKSNPSPALQVIGASATASRATRDAVKQALRDDPYGRFTVLQGNDDPLELVRPGTSDETAPRSVVVPRVVDHRVATIEKGATHDHAMRVVADVVRTVKPKSALVFLTKGTGYAVAPCCDALGDNLEEDVAALHDLLFSRQHSDAEEEEDNRVATLERGRQQLADNVKRATAPVLVTFEDSARGLHFDAVDLVVVVGLPATPASYLHLAGRTGRRLGDDITPGTVVTVCPPKAVPVLRSWSKQLGDLTFHDLVVVVSSPGDD</sequence>
<dbReference type="InterPro" id="IPR001650">
    <property type="entry name" value="Helicase_C-like"/>
</dbReference>
<evidence type="ECO:0000256" key="2">
    <source>
        <dbReference type="ARBA" id="ARBA00022801"/>
    </source>
</evidence>
<reference evidence="10" key="1">
    <citation type="submission" date="2023-01" db="EMBL/GenBank/DDBJ databases">
        <title>Metagenome sequencing of chrysophaentin producing Chrysophaeum taylorii.</title>
        <authorList>
            <person name="Davison J."/>
            <person name="Bewley C."/>
        </authorList>
    </citation>
    <scope>NUCLEOTIDE SEQUENCE</scope>
    <source>
        <strain evidence="10">NIES-1699</strain>
    </source>
</reference>
<comment type="domain">
    <text evidence="5">The Q motif is unique to and characteristic of the DEAD box family of RNA helicases and controls ATP binding and hydrolysis.</text>
</comment>
<dbReference type="PROSITE" id="PS51194">
    <property type="entry name" value="HELICASE_CTER"/>
    <property type="match status" value="1"/>
</dbReference>
<dbReference type="InterPro" id="IPR011545">
    <property type="entry name" value="DEAD/DEAH_box_helicase_dom"/>
</dbReference>
<dbReference type="PROSITE" id="PS51192">
    <property type="entry name" value="HELICASE_ATP_BIND_1"/>
    <property type="match status" value="1"/>
</dbReference>
<name>A0AAD7XJB7_9STRA</name>
<feature type="domain" description="Helicase C-terminal" evidence="9">
    <location>
        <begin position="324"/>
        <end position="494"/>
    </location>
</feature>
<evidence type="ECO:0000259" key="8">
    <source>
        <dbReference type="PROSITE" id="PS51192"/>
    </source>
</evidence>
<dbReference type="Pfam" id="PF00271">
    <property type="entry name" value="Helicase_C"/>
    <property type="match status" value="1"/>
</dbReference>
<evidence type="ECO:0000259" key="9">
    <source>
        <dbReference type="PROSITE" id="PS51194"/>
    </source>
</evidence>
<keyword evidence="11" id="KW-1185">Reference proteome</keyword>
<dbReference type="SMART" id="SM00487">
    <property type="entry name" value="DEXDc"/>
    <property type="match status" value="1"/>
</dbReference>
<keyword evidence="1 5" id="KW-0547">Nucleotide-binding</keyword>
<protein>
    <recommendedName>
        <fullName evidence="5">ATP-dependent RNA helicase</fullName>
        <ecNumber evidence="5">3.6.4.13</ecNumber>
    </recommendedName>
</protein>
<dbReference type="SMART" id="SM00490">
    <property type="entry name" value="HELICc"/>
    <property type="match status" value="1"/>
</dbReference>
<proteinExistence type="inferred from homology"/>
<keyword evidence="4 5" id="KW-0694">RNA-binding</keyword>
<dbReference type="Gene3D" id="3.40.50.300">
    <property type="entry name" value="P-loop containing nucleotide triphosphate hydrolases"/>
    <property type="match status" value="2"/>
</dbReference>
<comment type="function">
    <text evidence="5">RNA helicase.</text>
</comment>
<dbReference type="AlphaFoldDB" id="A0AAD7XJB7"/>
<evidence type="ECO:0000256" key="5">
    <source>
        <dbReference type="RuleBase" id="RU365068"/>
    </source>
</evidence>
<comment type="caution">
    <text evidence="10">The sequence shown here is derived from an EMBL/GenBank/DDBJ whole genome shotgun (WGS) entry which is preliminary data.</text>
</comment>
<feature type="chain" id="PRO_5042161829" description="ATP-dependent RNA helicase" evidence="7">
    <location>
        <begin position="18"/>
        <end position="496"/>
    </location>
</feature>
<evidence type="ECO:0000256" key="7">
    <source>
        <dbReference type="SAM" id="SignalP"/>
    </source>
</evidence>
<dbReference type="InterPro" id="IPR027417">
    <property type="entry name" value="P-loop_NTPase"/>
</dbReference>
<dbReference type="GO" id="GO:0003723">
    <property type="term" value="F:RNA binding"/>
    <property type="evidence" value="ECO:0007669"/>
    <property type="project" value="UniProtKB-UniRule"/>
</dbReference>
<comment type="catalytic activity">
    <reaction evidence="5">
        <text>ATP + H2O = ADP + phosphate + H(+)</text>
        <dbReference type="Rhea" id="RHEA:13065"/>
        <dbReference type="ChEBI" id="CHEBI:15377"/>
        <dbReference type="ChEBI" id="CHEBI:15378"/>
        <dbReference type="ChEBI" id="CHEBI:30616"/>
        <dbReference type="ChEBI" id="CHEBI:43474"/>
        <dbReference type="ChEBI" id="CHEBI:456216"/>
        <dbReference type="EC" id="3.6.4.13"/>
    </reaction>
</comment>
<keyword evidence="7" id="KW-0732">Signal</keyword>
<keyword evidence="2 5" id="KW-0378">Hydrolase</keyword>
<feature type="region of interest" description="Disordered" evidence="6">
    <location>
        <begin position="198"/>
        <end position="227"/>
    </location>
</feature>
<dbReference type="InterPro" id="IPR014001">
    <property type="entry name" value="Helicase_ATP-bd"/>
</dbReference>
<gene>
    <name evidence="10" type="ORF">CTAYLR_002524</name>
</gene>
<organism evidence="10 11">
    <name type="scientific">Chrysophaeum taylorii</name>
    <dbReference type="NCBI Taxonomy" id="2483200"/>
    <lineage>
        <taxon>Eukaryota</taxon>
        <taxon>Sar</taxon>
        <taxon>Stramenopiles</taxon>
        <taxon>Ochrophyta</taxon>
        <taxon>Pelagophyceae</taxon>
        <taxon>Pelagomonadales</taxon>
        <taxon>Pelagomonadaceae</taxon>
        <taxon>Chrysophaeum</taxon>
    </lineage>
</organism>
<dbReference type="EMBL" id="JAQMWT010000334">
    <property type="protein sequence ID" value="KAJ8604297.1"/>
    <property type="molecule type" value="Genomic_DNA"/>
</dbReference>
<evidence type="ECO:0000313" key="11">
    <source>
        <dbReference type="Proteomes" id="UP001230188"/>
    </source>
</evidence>
<evidence type="ECO:0000256" key="4">
    <source>
        <dbReference type="ARBA" id="ARBA00022884"/>
    </source>
</evidence>